<proteinExistence type="predicted"/>
<dbReference type="Proteomes" id="UP000639772">
    <property type="component" value="Unassembled WGS sequence"/>
</dbReference>
<protein>
    <submittedName>
        <fullName evidence="4">Uncharacterized protein</fullName>
    </submittedName>
</protein>
<organism evidence="4 5">
    <name type="scientific">Vanilla planifolia</name>
    <name type="common">Vanilla</name>
    <dbReference type="NCBI Taxonomy" id="51239"/>
    <lineage>
        <taxon>Eukaryota</taxon>
        <taxon>Viridiplantae</taxon>
        <taxon>Streptophyta</taxon>
        <taxon>Embryophyta</taxon>
        <taxon>Tracheophyta</taxon>
        <taxon>Spermatophyta</taxon>
        <taxon>Magnoliopsida</taxon>
        <taxon>Liliopsida</taxon>
        <taxon>Asparagales</taxon>
        <taxon>Orchidaceae</taxon>
        <taxon>Vanilloideae</taxon>
        <taxon>Vanilleae</taxon>
        <taxon>Vanilla</taxon>
    </lineage>
</organism>
<evidence type="ECO:0000313" key="5">
    <source>
        <dbReference type="Proteomes" id="UP000639772"/>
    </source>
</evidence>
<reference evidence="4 5" key="1">
    <citation type="journal article" date="2020" name="Nat. Food">
        <title>A phased Vanilla planifolia genome enables genetic improvement of flavour and production.</title>
        <authorList>
            <person name="Hasing T."/>
            <person name="Tang H."/>
            <person name="Brym M."/>
            <person name="Khazi F."/>
            <person name="Huang T."/>
            <person name="Chambers A.H."/>
        </authorList>
    </citation>
    <scope>NUCLEOTIDE SEQUENCE [LARGE SCALE GENOMIC DNA]</scope>
    <source>
        <tissue evidence="4">Leaf</tissue>
    </source>
</reference>
<feature type="region of interest" description="Disordered" evidence="1">
    <location>
        <begin position="53"/>
        <end position="101"/>
    </location>
</feature>
<dbReference type="AlphaFoldDB" id="A0A835U6S8"/>
<keyword evidence="2" id="KW-1133">Transmembrane helix</keyword>
<accession>A0A835U6S8</accession>
<gene>
    <name evidence="4" type="ORF">HPP92_026093</name>
</gene>
<sequence length="147" mass="15647">MKQQIAAMTIIVVISAAQAGRVLCEDEAMAAESPETSTLCVSKCGTCPVVCSPTPPPPPLPPPPKASINVVPSPPTRKQLPPPSPPSPPWSFTSSPSSGGQDRGGFSYPYYYFYTSNASRAHGLHLVSLWTFSLLVVLLSQLPEARR</sequence>
<dbReference type="OrthoDB" id="696870at2759"/>
<comment type="caution">
    <text evidence="4">The sequence shown here is derived from an EMBL/GenBank/DDBJ whole genome shotgun (WGS) entry which is preliminary data.</text>
</comment>
<feature type="compositionally biased region" description="Pro residues" evidence="1">
    <location>
        <begin position="72"/>
        <end position="89"/>
    </location>
</feature>
<keyword evidence="2" id="KW-0812">Transmembrane</keyword>
<evidence type="ECO:0000256" key="2">
    <source>
        <dbReference type="SAM" id="Phobius"/>
    </source>
</evidence>
<name>A0A835U6S8_VANPL</name>
<feature type="transmembrane region" description="Helical" evidence="2">
    <location>
        <begin position="123"/>
        <end position="142"/>
    </location>
</feature>
<keyword evidence="2" id="KW-0472">Membrane</keyword>
<feature type="chain" id="PRO_5032834381" evidence="3">
    <location>
        <begin position="25"/>
        <end position="147"/>
    </location>
</feature>
<feature type="signal peptide" evidence="3">
    <location>
        <begin position="1"/>
        <end position="24"/>
    </location>
</feature>
<evidence type="ECO:0000313" key="4">
    <source>
        <dbReference type="EMBL" id="KAG0451734.1"/>
    </source>
</evidence>
<keyword evidence="3" id="KW-0732">Signal</keyword>
<dbReference type="EMBL" id="JADCNM010000050">
    <property type="protein sequence ID" value="KAG0451734.1"/>
    <property type="molecule type" value="Genomic_DNA"/>
</dbReference>
<evidence type="ECO:0000256" key="3">
    <source>
        <dbReference type="SAM" id="SignalP"/>
    </source>
</evidence>
<evidence type="ECO:0000256" key="1">
    <source>
        <dbReference type="SAM" id="MobiDB-lite"/>
    </source>
</evidence>
<feature type="compositionally biased region" description="Pro residues" evidence="1">
    <location>
        <begin position="53"/>
        <end position="65"/>
    </location>
</feature>